<organism evidence="1 2">
    <name type="scientific">Arabidopsis suecica</name>
    <name type="common">Swedish thale-cress</name>
    <name type="synonym">Cardaminopsis suecica</name>
    <dbReference type="NCBI Taxonomy" id="45249"/>
    <lineage>
        <taxon>Eukaryota</taxon>
        <taxon>Viridiplantae</taxon>
        <taxon>Streptophyta</taxon>
        <taxon>Embryophyta</taxon>
        <taxon>Tracheophyta</taxon>
        <taxon>Spermatophyta</taxon>
        <taxon>Magnoliopsida</taxon>
        <taxon>eudicotyledons</taxon>
        <taxon>Gunneridae</taxon>
        <taxon>Pentapetalae</taxon>
        <taxon>rosids</taxon>
        <taxon>malvids</taxon>
        <taxon>Brassicales</taxon>
        <taxon>Brassicaceae</taxon>
        <taxon>Camelineae</taxon>
        <taxon>Arabidopsis</taxon>
    </lineage>
</organism>
<reference evidence="1 2" key="1">
    <citation type="submission" date="2020-12" db="EMBL/GenBank/DDBJ databases">
        <title>Concerted genomic and epigenomic changes stabilize Arabidopsis allopolyploids.</title>
        <authorList>
            <person name="Chen Z."/>
        </authorList>
    </citation>
    <scope>NUCLEOTIDE SEQUENCE [LARGE SCALE GENOMIC DNA]</scope>
    <source>
        <strain evidence="1">As9502</strain>
        <tissue evidence="1">Leaf</tissue>
    </source>
</reference>
<evidence type="ECO:0000313" key="1">
    <source>
        <dbReference type="EMBL" id="KAG7583213.1"/>
    </source>
</evidence>
<dbReference type="OrthoDB" id="10272775at2759"/>
<keyword evidence="2" id="KW-1185">Reference proteome</keyword>
<evidence type="ECO:0000313" key="2">
    <source>
        <dbReference type="Proteomes" id="UP000694251"/>
    </source>
</evidence>
<dbReference type="AlphaFoldDB" id="A0A8T2BAX2"/>
<sequence length="77" mass="9414">MDRYWRRDPRRPMMQYDFLNEMEYSGTSMPMQMEIDDDDFEPMELFEGGGFLSSPKKLDYTIFFHKFEDDFDDSDIN</sequence>
<protein>
    <submittedName>
        <fullName evidence="1">Uncharacterized protein</fullName>
    </submittedName>
</protein>
<comment type="caution">
    <text evidence="1">The sequence shown here is derived from an EMBL/GenBank/DDBJ whole genome shotgun (WGS) entry which is preliminary data.</text>
</comment>
<accession>A0A8T2BAX2</accession>
<dbReference type="EMBL" id="JAEFBJ010000008">
    <property type="protein sequence ID" value="KAG7583213.1"/>
    <property type="molecule type" value="Genomic_DNA"/>
</dbReference>
<gene>
    <name evidence="1" type="ORF">ISN44_As08g027420</name>
</gene>
<dbReference type="Proteomes" id="UP000694251">
    <property type="component" value="Chromosome 8"/>
</dbReference>
<proteinExistence type="predicted"/>
<name>A0A8T2BAX2_ARASU</name>